<dbReference type="InterPro" id="IPR027417">
    <property type="entry name" value="P-loop_NTPase"/>
</dbReference>
<dbReference type="Gene3D" id="3.40.50.300">
    <property type="entry name" value="P-loop containing nucleotide triphosphate hydrolases"/>
    <property type="match status" value="1"/>
</dbReference>
<keyword evidence="11" id="KW-1185">Reference proteome</keyword>
<evidence type="ECO:0000259" key="8">
    <source>
        <dbReference type="PROSITE" id="PS50893"/>
    </source>
</evidence>
<keyword evidence="5 7" id="KW-1133">Transmembrane helix</keyword>
<feature type="domain" description="ABC transmembrane type-1" evidence="9">
    <location>
        <begin position="209"/>
        <end position="309"/>
    </location>
</feature>
<dbReference type="InterPro" id="IPR003593">
    <property type="entry name" value="AAA+_ATPase"/>
</dbReference>
<evidence type="ECO:0000256" key="1">
    <source>
        <dbReference type="ARBA" id="ARBA00004651"/>
    </source>
</evidence>
<proteinExistence type="predicted"/>
<name>A0ABT4H5S0_PAEAL</name>
<dbReference type="InterPro" id="IPR011527">
    <property type="entry name" value="ABC1_TM_dom"/>
</dbReference>
<dbReference type="PROSITE" id="PS50929">
    <property type="entry name" value="ABC_TM1F"/>
    <property type="match status" value="1"/>
</dbReference>
<dbReference type="PROSITE" id="PS50893">
    <property type="entry name" value="ABC_TRANSPORTER_2"/>
    <property type="match status" value="1"/>
</dbReference>
<dbReference type="InterPro" id="IPR003439">
    <property type="entry name" value="ABC_transporter-like_ATP-bd"/>
</dbReference>
<gene>
    <name evidence="10" type="ORF">M5X12_27905</name>
</gene>
<feature type="domain" description="ABC transporter" evidence="8">
    <location>
        <begin position="344"/>
        <end position="581"/>
    </location>
</feature>
<protein>
    <submittedName>
        <fullName evidence="10">ABC transporter ATP-binding protein/permease</fullName>
    </submittedName>
</protein>
<dbReference type="GO" id="GO:0005524">
    <property type="term" value="F:ATP binding"/>
    <property type="evidence" value="ECO:0007669"/>
    <property type="project" value="UniProtKB-KW"/>
</dbReference>
<evidence type="ECO:0000256" key="3">
    <source>
        <dbReference type="ARBA" id="ARBA00022741"/>
    </source>
</evidence>
<dbReference type="SUPFAM" id="SSF52540">
    <property type="entry name" value="P-loop containing nucleoside triphosphate hydrolases"/>
    <property type="match status" value="1"/>
</dbReference>
<dbReference type="PANTHER" id="PTHR24221:SF654">
    <property type="entry name" value="ATP-BINDING CASSETTE SUB-FAMILY B MEMBER 6"/>
    <property type="match status" value="1"/>
</dbReference>
<dbReference type="RefSeq" id="WP_268599316.1">
    <property type="nucleotide sequence ID" value="NZ_JAMDNP010000087.1"/>
</dbReference>
<feature type="transmembrane region" description="Helical" evidence="7">
    <location>
        <begin position="21"/>
        <end position="41"/>
    </location>
</feature>
<evidence type="ECO:0000256" key="7">
    <source>
        <dbReference type="SAM" id="Phobius"/>
    </source>
</evidence>
<evidence type="ECO:0000256" key="5">
    <source>
        <dbReference type="ARBA" id="ARBA00022989"/>
    </source>
</evidence>
<comment type="subcellular location">
    <subcellularLocation>
        <location evidence="1">Cell membrane</location>
        <topology evidence="1">Multi-pass membrane protein</topology>
    </subcellularLocation>
</comment>
<feature type="transmembrane region" description="Helical" evidence="7">
    <location>
        <begin position="257"/>
        <end position="274"/>
    </location>
</feature>
<feature type="transmembrane region" description="Helical" evidence="7">
    <location>
        <begin position="280"/>
        <end position="301"/>
    </location>
</feature>
<keyword evidence="4 10" id="KW-0067">ATP-binding</keyword>
<dbReference type="InterPro" id="IPR039421">
    <property type="entry name" value="Type_1_exporter"/>
</dbReference>
<dbReference type="Proteomes" id="UP001527181">
    <property type="component" value="Unassembled WGS sequence"/>
</dbReference>
<keyword evidence="2 7" id="KW-0812">Transmembrane</keyword>
<keyword evidence="3" id="KW-0547">Nucleotide-binding</keyword>
<feature type="transmembrane region" description="Helical" evidence="7">
    <location>
        <begin position="61"/>
        <end position="81"/>
    </location>
</feature>
<evidence type="ECO:0000256" key="4">
    <source>
        <dbReference type="ARBA" id="ARBA00022840"/>
    </source>
</evidence>
<reference evidence="10 11" key="1">
    <citation type="submission" date="2022-05" db="EMBL/GenBank/DDBJ databases">
        <title>Genome Sequencing of Bee-Associated Microbes.</title>
        <authorList>
            <person name="Dunlap C."/>
        </authorList>
    </citation>
    <scope>NUCLEOTIDE SEQUENCE [LARGE SCALE GENOMIC DNA]</scope>
    <source>
        <strain evidence="10 11">NRRL B-04010</strain>
    </source>
</reference>
<dbReference type="SMART" id="SM00382">
    <property type="entry name" value="AAA"/>
    <property type="match status" value="1"/>
</dbReference>
<evidence type="ECO:0000259" key="9">
    <source>
        <dbReference type="PROSITE" id="PS50929"/>
    </source>
</evidence>
<keyword evidence="6 7" id="KW-0472">Membrane</keyword>
<dbReference type="InterPro" id="IPR036640">
    <property type="entry name" value="ABC1_TM_sf"/>
</dbReference>
<dbReference type="EMBL" id="JAMDNP010000087">
    <property type="protein sequence ID" value="MCY9764325.1"/>
    <property type="molecule type" value="Genomic_DNA"/>
</dbReference>
<comment type="caution">
    <text evidence="10">The sequence shown here is derived from an EMBL/GenBank/DDBJ whole genome shotgun (WGS) entry which is preliminary data.</text>
</comment>
<organism evidence="10 11">
    <name type="scientific">Paenibacillus alvei</name>
    <name type="common">Bacillus alvei</name>
    <dbReference type="NCBI Taxonomy" id="44250"/>
    <lineage>
        <taxon>Bacteria</taxon>
        <taxon>Bacillati</taxon>
        <taxon>Bacillota</taxon>
        <taxon>Bacilli</taxon>
        <taxon>Bacillales</taxon>
        <taxon>Paenibacillaceae</taxon>
        <taxon>Paenibacillus</taxon>
    </lineage>
</organism>
<accession>A0ABT4H5S0</accession>
<evidence type="ECO:0000256" key="2">
    <source>
        <dbReference type="ARBA" id="ARBA00022692"/>
    </source>
</evidence>
<evidence type="ECO:0000313" key="11">
    <source>
        <dbReference type="Proteomes" id="UP001527181"/>
    </source>
</evidence>
<dbReference type="InterPro" id="IPR017871">
    <property type="entry name" value="ABC_transporter-like_CS"/>
</dbReference>
<dbReference type="Pfam" id="PF00005">
    <property type="entry name" value="ABC_tran"/>
    <property type="match status" value="1"/>
</dbReference>
<sequence length="597" mass="69540">MKRVLHIVGLSYRSFLEVYKFDKRTVTLIIAISVFSSLKTYFDIYLSKVMVDNLFDGDHQILFYALLALVVFKLLSSYLTAASTAKTARLTYKFNNKNDEELIDKIEGMELIAKEHPRFNADFPYLKYSKNQTYSLYLQFTQLIFKMLTLFVGLKYLFELDTIFCFLAVLSGLLKGLLDLKPIKIRAKLNEDVQKKGVKYVYFYELLTSIRNQKELILYKAFNYFKQQWRRKKEEYDEIQMALVKVNNKVFIQQEGISTFFEALIIILFAYLFSGESLTIGNYISLTMAVNITMFNFSSLIHEYAQMSENYVHYERVNQDSYYSNTYNKTKYEGNREFKINHNISVSNLNFTYPNTENQALKEINLLINKGETVVILGDNGSGKSTLVKVLVGLYRTNIDSVFVDGISMKEFKSDSISEKCSVVFQDFIQYQTTIRDNIGIGDINNIENESRMNKVLKHVDIKMNNYRLETKVGLVYENAVNLSGGQWQRLALSRFYFKENPEMAVFDEVTSALDPLTEVRLFNDIVSYCKDITTIIISHRVGIARKADKIIVMENGRIIEQGNHKQLLDNNGKYTEMWLSQKEWYQEEQKGEFIRG</sequence>
<dbReference type="PROSITE" id="PS00211">
    <property type="entry name" value="ABC_TRANSPORTER_1"/>
    <property type="match status" value="1"/>
</dbReference>
<evidence type="ECO:0000256" key="6">
    <source>
        <dbReference type="ARBA" id="ARBA00023136"/>
    </source>
</evidence>
<dbReference type="PANTHER" id="PTHR24221">
    <property type="entry name" value="ATP-BINDING CASSETTE SUB-FAMILY B"/>
    <property type="match status" value="1"/>
</dbReference>
<dbReference type="SUPFAM" id="SSF90123">
    <property type="entry name" value="ABC transporter transmembrane region"/>
    <property type="match status" value="1"/>
</dbReference>
<evidence type="ECO:0000313" key="10">
    <source>
        <dbReference type="EMBL" id="MCY9764325.1"/>
    </source>
</evidence>
<dbReference type="Gene3D" id="1.20.1560.10">
    <property type="entry name" value="ABC transporter type 1, transmembrane domain"/>
    <property type="match status" value="1"/>
</dbReference>